<sequence length="168" mass="18805">MKFRSRIGVTLGALLSSLTLALMVPNSATAAALACDNFGCDGHDPNLQSWESGPVSPYGPYQLGGSFLYELRWGKTDGDQYSWARLHYISGSDEQDWSVYVQRCTKDQSSCYWRLGLKHGGASGWTAKIPDGTNYYWTRTPMYYNPSTHMMRACVEDPSGKQSCTPWY</sequence>
<keyword evidence="3" id="KW-1185">Reference proteome</keyword>
<proteinExistence type="predicted"/>
<evidence type="ECO:0000313" key="3">
    <source>
        <dbReference type="Proteomes" id="UP000247634"/>
    </source>
</evidence>
<evidence type="ECO:0008006" key="4">
    <source>
        <dbReference type="Google" id="ProtNLM"/>
    </source>
</evidence>
<evidence type="ECO:0000313" key="2">
    <source>
        <dbReference type="EMBL" id="AWT44591.1"/>
    </source>
</evidence>
<dbReference type="Proteomes" id="UP000247634">
    <property type="component" value="Chromosome"/>
</dbReference>
<accession>A0A2U9P600</accession>
<dbReference type="AlphaFoldDB" id="A0A2U9P600"/>
<dbReference type="EMBL" id="CP029788">
    <property type="protein sequence ID" value="AWT44591.1"/>
    <property type="molecule type" value="Genomic_DNA"/>
</dbReference>
<reference evidence="2 3" key="1">
    <citation type="submission" date="2018-06" db="EMBL/GenBank/DDBJ databases">
        <title>The complete genome sequence of a nosiheptide producer Streptomyces actuosus ATCC 25421: deducing the ability of producing a new class III lantibiotics.</title>
        <authorList>
            <person name="Liu W."/>
            <person name="Sun F."/>
            <person name="Hu Y."/>
        </authorList>
    </citation>
    <scope>NUCLEOTIDE SEQUENCE [LARGE SCALE GENOMIC DNA]</scope>
    <source>
        <strain evidence="2 3">ATCC 25421</strain>
    </source>
</reference>
<evidence type="ECO:0000256" key="1">
    <source>
        <dbReference type="SAM" id="SignalP"/>
    </source>
</evidence>
<dbReference type="OrthoDB" id="4131739at2"/>
<feature type="signal peptide" evidence="1">
    <location>
        <begin position="1"/>
        <end position="30"/>
    </location>
</feature>
<name>A0A2U9P600_STRAS</name>
<dbReference type="PROSITE" id="PS51257">
    <property type="entry name" value="PROKAR_LIPOPROTEIN"/>
    <property type="match status" value="1"/>
</dbReference>
<gene>
    <name evidence="2" type="ORF">DMT42_21390</name>
</gene>
<dbReference type="KEGG" id="sact:DMT42_21390"/>
<protein>
    <recommendedName>
        <fullName evidence="4">Secreted protein</fullName>
    </recommendedName>
</protein>
<keyword evidence="1" id="KW-0732">Signal</keyword>
<organism evidence="2 3">
    <name type="scientific">Streptomyces actuosus</name>
    <dbReference type="NCBI Taxonomy" id="1885"/>
    <lineage>
        <taxon>Bacteria</taxon>
        <taxon>Bacillati</taxon>
        <taxon>Actinomycetota</taxon>
        <taxon>Actinomycetes</taxon>
        <taxon>Kitasatosporales</taxon>
        <taxon>Streptomycetaceae</taxon>
        <taxon>Streptomyces</taxon>
    </lineage>
</organism>
<feature type="chain" id="PRO_5015847846" description="Secreted protein" evidence="1">
    <location>
        <begin position="31"/>
        <end position="168"/>
    </location>
</feature>